<dbReference type="PANTHER" id="PTHR11893">
    <property type="entry name" value="INNEXIN"/>
    <property type="match status" value="1"/>
</dbReference>
<keyword evidence="9 12" id="KW-0406">Ion transport</keyword>
<keyword evidence="7" id="KW-0965">Cell junction</keyword>
<evidence type="ECO:0000256" key="4">
    <source>
        <dbReference type="ARBA" id="ARBA00022475"/>
    </source>
</evidence>
<proteinExistence type="inferred from homology"/>
<evidence type="ECO:0000256" key="11">
    <source>
        <dbReference type="ARBA" id="ARBA00023303"/>
    </source>
</evidence>
<protein>
    <recommendedName>
        <fullName evidence="12">Innexin</fullName>
    </recommendedName>
</protein>
<dbReference type="InterPro" id="IPR000990">
    <property type="entry name" value="Innexin"/>
</dbReference>
<evidence type="ECO:0000256" key="12">
    <source>
        <dbReference type="RuleBase" id="RU010713"/>
    </source>
</evidence>
<dbReference type="GO" id="GO:0005243">
    <property type="term" value="F:gap junction channel activity"/>
    <property type="evidence" value="ECO:0007669"/>
    <property type="project" value="TreeGrafter"/>
</dbReference>
<comment type="subcellular location">
    <subcellularLocation>
        <location evidence="1">Cell junction</location>
        <location evidence="1">Gap junction</location>
    </subcellularLocation>
    <subcellularLocation>
        <location evidence="2 12">Cell membrane</location>
        <topology evidence="2 12">Multi-pass membrane protein</topology>
    </subcellularLocation>
</comment>
<keyword evidence="6" id="KW-0303">Gap junction</keyword>
<keyword evidence="8 12" id="KW-1133">Transmembrane helix</keyword>
<keyword evidence="5 12" id="KW-0812">Transmembrane</keyword>
<evidence type="ECO:0000256" key="5">
    <source>
        <dbReference type="ARBA" id="ARBA00022692"/>
    </source>
</evidence>
<dbReference type="PRINTS" id="PR01262">
    <property type="entry name" value="INNEXIN"/>
</dbReference>
<evidence type="ECO:0000256" key="9">
    <source>
        <dbReference type="ARBA" id="ARBA00023065"/>
    </source>
</evidence>
<evidence type="ECO:0000256" key="8">
    <source>
        <dbReference type="ARBA" id="ARBA00022989"/>
    </source>
</evidence>
<keyword evidence="11 12" id="KW-0407">Ion channel</keyword>
<dbReference type="GO" id="GO:0005921">
    <property type="term" value="C:gap junction"/>
    <property type="evidence" value="ECO:0007669"/>
    <property type="project" value="UniProtKB-SubCell"/>
</dbReference>
<dbReference type="WBParaSite" id="L893_g8469.t1">
    <property type="protein sequence ID" value="L893_g8469.t1"/>
    <property type="gene ID" value="L893_g8469"/>
</dbReference>
<evidence type="ECO:0000256" key="3">
    <source>
        <dbReference type="ARBA" id="ARBA00022448"/>
    </source>
</evidence>
<comment type="function">
    <text evidence="12">Structural component of the gap junctions.</text>
</comment>
<keyword evidence="3 12" id="KW-0813">Transport</keyword>
<keyword evidence="13" id="KW-1185">Reference proteome</keyword>
<dbReference type="Proteomes" id="UP000095287">
    <property type="component" value="Unplaced"/>
</dbReference>
<sequence>MPCFSDPLVPTVGRRNDMFFHATLARTFIQSLSIRGDDDFVDRLNYYYTPIMLAVACFIISAKQYGGTPIECWVNPHSRESMEEYIESYCWIQNTYWVPMYENIPDDYTTRESKLFVESRQIGYYQWVPFILIAEALMFSIPCIMWRLLNWQTGLNIQNVVAAAVDSQTIIDGAERRKAIESITDSLIDILDLQSSTLNSTLKLPNMGFSFLSKLSLSRLLRGHYVTTLYMTIKICYTANIVLQFVLLNASLKSKEFALFGFQVLSDLFHGKAWTESGHFPRVTLCDFEVRYLANLNRYTVQCALLINIINEKVFAFFWCWYLILMVITSRQGYTEHCIQDLEATELEEKGRPRCAGTSE</sequence>
<comment type="caution">
    <text evidence="12">Lacks conserved residue(s) required for the propagation of feature annotation.</text>
</comment>
<comment type="similarity">
    <text evidence="12">Belongs to the pannexin family.</text>
</comment>
<feature type="transmembrane region" description="Helical" evidence="12">
    <location>
        <begin position="124"/>
        <end position="149"/>
    </location>
</feature>
<organism evidence="13 14">
    <name type="scientific">Steinernema glaseri</name>
    <dbReference type="NCBI Taxonomy" id="37863"/>
    <lineage>
        <taxon>Eukaryota</taxon>
        <taxon>Metazoa</taxon>
        <taxon>Ecdysozoa</taxon>
        <taxon>Nematoda</taxon>
        <taxon>Chromadorea</taxon>
        <taxon>Rhabditida</taxon>
        <taxon>Tylenchina</taxon>
        <taxon>Panagrolaimomorpha</taxon>
        <taxon>Strongyloidoidea</taxon>
        <taxon>Steinernematidae</taxon>
        <taxon>Steinernema</taxon>
    </lineage>
</organism>
<dbReference type="PANTHER" id="PTHR11893:SF24">
    <property type="entry name" value="INNEXIN-19"/>
    <property type="match status" value="1"/>
</dbReference>
<evidence type="ECO:0000256" key="10">
    <source>
        <dbReference type="ARBA" id="ARBA00023136"/>
    </source>
</evidence>
<dbReference type="GO" id="GO:0005886">
    <property type="term" value="C:plasma membrane"/>
    <property type="evidence" value="ECO:0007669"/>
    <property type="project" value="UniProtKB-SubCell"/>
</dbReference>
<name>A0A1I8ARM7_9BILA</name>
<keyword evidence="4" id="KW-1003">Cell membrane</keyword>
<dbReference type="PROSITE" id="PS51013">
    <property type="entry name" value="PANNEXIN"/>
    <property type="match status" value="1"/>
</dbReference>
<keyword evidence="10 12" id="KW-0472">Membrane</keyword>
<dbReference type="GO" id="GO:0034220">
    <property type="term" value="P:monoatomic ion transmembrane transport"/>
    <property type="evidence" value="ECO:0007669"/>
    <property type="project" value="UniProtKB-KW"/>
</dbReference>
<dbReference type="AlphaFoldDB" id="A0A1I8ARM7"/>
<evidence type="ECO:0000256" key="2">
    <source>
        <dbReference type="ARBA" id="ARBA00004651"/>
    </source>
</evidence>
<evidence type="ECO:0000256" key="6">
    <source>
        <dbReference type="ARBA" id="ARBA00022868"/>
    </source>
</evidence>
<reference evidence="14" key="1">
    <citation type="submission" date="2016-11" db="UniProtKB">
        <authorList>
            <consortium name="WormBaseParasite"/>
        </authorList>
    </citation>
    <scope>IDENTIFICATION</scope>
</reference>
<dbReference type="Pfam" id="PF00876">
    <property type="entry name" value="Innexin"/>
    <property type="match status" value="1"/>
</dbReference>
<evidence type="ECO:0000256" key="1">
    <source>
        <dbReference type="ARBA" id="ARBA00004610"/>
    </source>
</evidence>
<evidence type="ECO:0000256" key="7">
    <source>
        <dbReference type="ARBA" id="ARBA00022949"/>
    </source>
</evidence>
<gene>
    <name evidence="12" type="primary">inx</name>
</gene>
<evidence type="ECO:0000313" key="14">
    <source>
        <dbReference type="WBParaSite" id="L893_g8469.t1"/>
    </source>
</evidence>
<accession>A0A1I8ARM7</accession>
<evidence type="ECO:0000313" key="13">
    <source>
        <dbReference type="Proteomes" id="UP000095287"/>
    </source>
</evidence>